<dbReference type="InterPro" id="IPR056413">
    <property type="entry name" value="TPR_CcmH_CycH"/>
</dbReference>
<dbReference type="InterPro" id="IPR017560">
    <property type="entry name" value="Cyt_c_biogenesis_CcmI"/>
</dbReference>
<dbReference type="GO" id="GO:0016829">
    <property type="term" value="F:lyase activity"/>
    <property type="evidence" value="ECO:0007669"/>
    <property type="project" value="UniProtKB-KW"/>
</dbReference>
<proteinExistence type="predicted"/>
<dbReference type="Pfam" id="PF23892">
    <property type="entry name" value="Ig_CycH"/>
    <property type="match status" value="1"/>
</dbReference>
<dbReference type="SUPFAM" id="SSF48452">
    <property type="entry name" value="TPR-like"/>
    <property type="match status" value="1"/>
</dbReference>
<dbReference type="SMART" id="SM00028">
    <property type="entry name" value="TPR"/>
    <property type="match status" value="2"/>
</dbReference>
<dbReference type="InterPro" id="IPR056412">
    <property type="entry name" value="Ig_CycH"/>
</dbReference>
<dbReference type="InterPro" id="IPR011990">
    <property type="entry name" value="TPR-like_helical_dom_sf"/>
</dbReference>
<evidence type="ECO:0000313" key="6">
    <source>
        <dbReference type="EMBL" id="VAX07272.1"/>
    </source>
</evidence>
<dbReference type="PANTHER" id="PTHR47870:SF4">
    <property type="entry name" value="CYTOCHROME C-TYPE BIOGENESIS PROTEIN CYCH"/>
    <property type="match status" value="1"/>
</dbReference>
<dbReference type="NCBIfam" id="TIGR03142">
    <property type="entry name" value="cytochro_ccmI"/>
    <property type="match status" value="1"/>
</dbReference>
<keyword evidence="3" id="KW-0201">Cytochrome c-type biogenesis</keyword>
<dbReference type="PROSITE" id="PS50005">
    <property type="entry name" value="TPR"/>
    <property type="match status" value="1"/>
</dbReference>
<reference evidence="6" key="1">
    <citation type="submission" date="2018-06" db="EMBL/GenBank/DDBJ databases">
        <authorList>
            <person name="Zhirakovskaya E."/>
        </authorList>
    </citation>
    <scope>NUCLEOTIDE SEQUENCE</scope>
</reference>
<dbReference type="InterPro" id="IPR019734">
    <property type="entry name" value="TPR_rpt"/>
</dbReference>
<dbReference type="GO" id="GO:0030313">
    <property type="term" value="C:cell envelope"/>
    <property type="evidence" value="ECO:0007669"/>
    <property type="project" value="UniProtKB-SubCell"/>
</dbReference>
<protein>
    <submittedName>
        <fullName evidence="6">Cytochrome c heme lyase subunit CcmH</fullName>
    </submittedName>
</protein>
<evidence type="ECO:0000256" key="2">
    <source>
        <dbReference type="ARBA" id="ARBA00022737"/>
    </source>
</evidence>
<feature type="domain" description="Cytochrome c-type biogenesis protein H Ig-like" evidence="4">
    <location>
        <begin position="307"/>
        <end position="414"/>
    </location>
</feature>
<dbReference type="GO" id="GO:0017004">
    <property type="term" value="P:cytochrome complex assembly"/>
    <property type="evidence" value="ECO:0007669"/>
    <property type="project" value="UniProtKB-KW"/>
</dbReference>
<dbReference type="EMBL" id="UOFY01000015">
    <property type="protein sequence ID" value="VAX07272.1"/>
    <property type="molecule type" value="Genomic_DNA"/>
</dbReference>
<organism evidence="6">
    <name type="scientific">hydrothermal vent metagenome</name>
    <dbReference type="NCBI Taxonomy" id="652676"/>
    <lineage>
        <taxon>unclassified sequences</taxon>
        <taxon>metagenomes</taxon>
        <taxon>ecological metagenomes</taxon>
    </lineage>
</organism>
<dbReference type="Pfam" id="PF23914">
    <property type="entry name" value="TPR_CcmH_CycH"/>
    <property type="match status" value="1"/>
</dbReference>
<evidence type="ECO:0000256" key="1">
    <source>
        <dbReference type="ARBA" id="ARBA00004196"/>
    </source>
</evidence>
<evidence type="ECO:0000256" key="3">
    <source>
        <dbReference type="ARBA" id="ARBA00022748"/>
    </source>
</evidence>
<accession>A0A3B1AU87</accession>
<evidence type="ECO:0000259" key="4">
    <source>
        <dbReference type="Pfam" id="PF23892"/>
    </source>
</evidence>
<sequence length="418" mass="46197">MMTFMFLIFVLVAMALFFVLPPLLGRYKVSQTMHNELNLAIYQQRLKELEDDGEDDLSPEQKEIMRQELKKNLLQDMEEEEVSDISLKQRSGFVATLVGVSVPLLALGLYSAIGPDELSGIIAGDAVVPAETQNAHTGNQQLPDVAKMVEKLEQRLTEDPENAEGWQMLARSYMYMQRFNDATMAYEKAQALDKNNPQTLTDYAEALAMVRQGDMQGKPTELVLQALKIEPTHSKALWLAGAAKVQVQEYQAGINYWQRLMKMHEPNSEGANELQNRIDMAAKALRDSGGKPVLEKPAAKLKIKTIISVEVKLDPALAAKANPEDTLFIYAKAVNGPPMPLAIVRKQVKDLPLKVILDDSMAMTPRARLSGFERVYVGARISKAGSARAEAGDLQGRSSILTTGGKASAQVIIEQEID</sequence>
<dbReference type="PANTHER" id="PTHR47870">
    <property type="entry name" value="CYTOCHROME C-TYPE BIOGENESIS PROTEIN CCMH"/>
    <property type="match status" value="1"/>
</dbReference>
<comment type="subcellular location">
    <subcellularLocation>
        <location evidence="1">Cell envelope</location>
    </subcellularLocation>
</comment>
<name>A0A3B1AU87_9ZZZZ</name>
<keyword evidence="6" id="KW-0456">Lyase</keyword>
<dbReference type="InterPro" id="IPR051263">
    <property type="entry name" value="C-type_cytochrome_biogenesis"/>
</dbReference>
<dbReference type="GO" id="GO:0005886">
    <property type="term" value="C:plasma membrane"/>
    <property type="evidence" value="ECO:0007669"/>
    <property type="project" value="TreeGrafter"/>
</dbReference>
<keyword evidence="2" id="KW-0677">Repeat</keyword>
<dbReference type="Gene3D" id="1.25.40.10">
    <property type="entry name" value="Tetratricopeptide repeat domain"/>
    <property type="match status" value="1"/>
</dbReference>
<feature type="domain" description="Cytochrome c-type biogenesis protein H TPR" evidence="5">
    <location>
        <begin position="144"/>
        <end position="269"/>
    </location>
</feature>
<dbReference type="AlphaFoldDB" id="A0A3B1AU87"/>
<gene>
    <name evidence="6" type="ORF">MNBD_GAMMA25-2605</name>
</gene>
<evidence type="ECO:0000259" key="5">
    <source>
        <dbReference type="Pfam" id="PF23914"/>
    </source>
</evidence>